<feature type="signal peptide" evidence="1">
    <location>
        <begin position="1"/>
        <end position="27"/>
    </location>
</feature>
<sequence>MKRTTLLITTLLLNLLVITGCSSNKHPATDLPELEQTGPIWGDGVEAKEEFMDVVRVAPSQPTAMGEIYYSATPPEGTVVANPAFAQGRINVTILDRYGNKIPVIQSGGNYYIKGIKGESYTLYFENISNTGYEVLVTTDGVDSITGHEGHYNNAGYILFPGNTITIKGFRQTRQEYKPFIFHEKDSPYIKGANEGSAANIGVIGFALFELTTPKMAKDVKPKAFPAQTNKFRLDQ</sequence>
<evidence type="ECO:0008006" key="4">
    <source>
        <dbReference type="Google" id="ProtNLM"/>
    </source>
</evidence>
<evidence type="ECO:0000313" key="2">
    <source>
        <dbReference type="EMBL" id="QQP85212.1"/>
    </source>
</evidence>
<name>A0A974NEX0_9GAMM</name>
<dbReference type="EMBL" id="CP067393">
    <property type="protein sequence ID" value="QQP85212.1"/>
    <property type="molecule type" value="Genomic_DNA"/>
</dbReference>
<feature type="chain" id="PRO_5037478441" description="Lipoprotein" evidence="1">
    <location>
        <begin position="28"/>
        <end position="236"/>
    </location>
</feature>
<evidence type="ECO:0000256" key="1">
    <source>
        <dbReference type="SAM" id="SignalP"/>
    </source>
</evidence>
<dbReference type="KEGG" id="eaz:JHT90_12610"/>
<gene>
    <name evidence="2" type="ORF">JHT90_12610</name>
</gene>
<keyword evidence="1" id="KW-0732">Signal</keyword>
<evidence type="ECO:0000313" key="3">
    <source>
        <dbReference type="Proteomes" id="UP000595278"/>
    </source>
</evidence>
<dbReference type="PROSITE" id="PS51257">
    <property type="entry name" value="PROKAR_LIPOPROTEIN"/>
    <property type="match status" value="1"/>
</dbReference>
<accession>A0A974NEX0</accession>
<protein>
    <recommendedName>
        <fullName evidence="4">Lipoprotein</fullName>
    </recommendedName>
</protein>
<organism evidence="2 3">
    <name type="scientific">Entomomonas asaccharolytica</name>
    <dbReference type="NCBI Taxonomy" id="2785331"/>
    <lineage>
        <taxon>Bacteria</taxon>
        <taxon>Pseudomonadati</taxon>
        <taxon>Pseudomonadota</taxon>
        <taxon>Gammaproteobacteria</taxon>
        <taxon>Pseudomonadales</taxon>
        <taxon>Pseudomonadaceae</taxon>
        <taxon>Entomomonas</taxon>
    </lineage>
</organism>
<keyword evidence="3" id="KW-1185">Reference proteome</keyword>
<dbReference type="AlphaFoldDB" id="A0A974NEX0"/>
<reference evidence="2 3" key="1">
    <citation type="submission" date="2021-01" db="EMBL/GenBank/DDBJ databases">
        <title>Entomomonas sp. F2A isolated from a house cricket (Acheta domesticus).</title>
        <authorList>
            <person name="Spergser J."/>
            <person name="Busse H.-J."/>
        </authorList>
    </citation>
    <scope>NUCLEOTIDE SEQUENCE [LARGE SCALE GENOMIC DNA]</scope>
    <source>
        <strain evidence="2 3">F2A</strain>
    </source>
</reference>
<dbReference type="Proteomes" id="UP000595278">
    <property type="component" value="Chromosome"/>
</dbReference>
<dbReference type="RefSeq" id="WP_201091554.1">
    <property type="nucleotide sequence ID" value="NZ_CP067393.1"/>
</dbReference>
<proteinExistence type="predicted"/>